<accession>A0A9P4UUZ8</accession>
<keyword evidence="3" id="KW-0963">Cytoplasm</keyword>
<dbReference type="GO" id="GO:0051301">
    <property type="term" value="P:cell division"/>
    <property type="evidence" value="ECO:0007669"/>
    <property type="project" value="UniProtKB-KW"/>
</dbReference>
<gene>
    <name evidence="17" type="ORF">K431DRAFT_335730</name>
</gene>
<feature type="domain" description="Enolpyruvate transferase" evidence="16">
    <location>
        <begin position="11"/>
        <end position="307"/>
    </location>
</feature>
<dbReference type="EC" id="2.5.1.7" evidence="11"/>
<keyword evidence="7" id="KW-0573">Peptidoglycan synthesis</keyword>
<comment type="subcellular location">
    <subcellularLocation>
        <location evidence="1">Cytoplasm</location>
    </subcellularLocation>
</comment>
<evidence type="ECO:0000259" key="16">
    <source>
        <dbReference type="Pfam" id="PF00275"/>
    </source>
</evidence>
<dbReference type="SUPFAM" id="SSF55205">
    <property type="entry name" value="EPT/RTPC-like"/>
    <property type="match status" value="1"/>
</dbReference>
<dbReference type="OrthoDB" id="1718875at2759"/>
<dbReference type="EMBL" id="MU003765">
    <property type="protein sequence ID" value="KAF2726331.1"/>
    <property type="molecule type" value="Genomic_DNA"/>
</dbReference>
<dbReference type="Pfam" id="PF00275">
    <property type="entry name" value="EPSP_synthase"/>
    <property type="match status" value="1"/>
</dbReference>
<evidence type="ECO:0000256" key="9">
    <source>
        <dbReference type="ARBA" id="ARBA00023316"/>
    </source>
</evidence>
<evidence type="ECO:0000256" key="2">
    <source>
        <dbReference type="ARBA" id="ARBA00004752"/>
    </source>
</evidence>
<evidence type="ECO:0000313" key="18">
    <source>
        <dbReference type="Proteomes" id="UP000799441"/>
    </source>
</evidence>
<dbReference type="GO" id="GO:0071555">
    <property type="term" value="P:cell wall organization"/>
    <property type="evidence" value="ECO:0007669"/>
    <property type="project" value="UniProtKB-KW"/>
</dbReference>
<evidence type="ECO:0000256" key="15">
    <source>
        <dbReference type="ARBA" id="ARBA00047527"/>
    </source>
</evidence>
<reference evidence="17" key="1">
    <citation type="journal article" date="2020" name="Stud. Mycol.">
        <title>101 Dothideomycetes genomes: a test case for predicting lifestyles and emergence of pathogens.</title>
        <authorList>
            <person name="Haridas S."/>
            <person name="Albert R."/>
            <person name="Binder M."/>
            <person name="Bloem J."/>
            <person name="Labutti K."/>
            <person name="Salamov A."/>
            <person name="Andreopoulos B."/>
            <person name="Baker S."/>
            <person name="Barry K."/>
            <person name="Bills G."/>
            <person name="Bluhm B."/>
            <person name="Cannon C."/>
            <person name="Castanera R."/>
            <person name="Culley D."/>
            <person name="Daum C."/>
            <person name="Ezra D."/>
            <person name="Gonzalez J."/>
            <person name="Henrissat B."/>
            <person name="Kuo A."/>
            <person name="Liang C."/>
            <person name="Lipzen A."/>
            <person name="Lutzoni F."/>
            <person name="Magnuson J."/>
            <person name="Mondo S."/>
            <person name="Nolan M."/>
            <person name="Ohm R."/>
            <person name="Pangilinan J."/>
            <person name="Park H.-J."/>
            <person name="Ramirez L."/>
            <person name="Alfaro M."/>
            <person name="Sun H."/>
            <person name="Tritt A."/>
            <person name="Yoshinaga Y."/>
            <person name="Zwiers L.-H."/>
            <person name="Turgeon B."/>
            <person name="Goodwin S."/>
            <person name="Spatafora J."/>
            <person name="Crous P."/>
            <person name="Grigoriev I."/>
        </authorList>
    </citation>
    <scope>NUCLEOTIDE SEQUENCE</scope>
    <source>
        <strain evidence="17">CBS 116435</strain>
    </source>
</reference>
<dbReference type="PANTHER" id="PTHR43783">
    <property type="entry name" value="UDP-N-ACETYLGLUCOSAMINE 1-CARBOXYVINYLTRANSFERASE"/>
    <property type="match status" value="1"/>
</dbReference>
<name>A0A9P4UUZ8_9PEZI</name>
<evidence type="ECO:0000256" key="14">
    <source>
        <dbReference type="ARBA" id="ARBA00042842"/>
    </source>
</evidence>
<evidence type="ECO:0000256" key="1">
    <source>
        <dbReference type="ARBA" id="ARBA00004496"/>
    </source>
</evidence>
<proteinExistence type="inferred from homology"/>
<evidence type="ECO:0000256" key="7">
    <source>
        <dbReference type="ARBA" id="ARBA00022984"/>
    </source>
</evidence>
<evidence type="ECO:0000256" key="11">
    <source>
        <dbReference type="ARBA" id="ARBA00039108"/>
    </source>
</evidence>
<keyword evidence="6" id="KW-0133">Cell shape</keyword>
<dbReference type="InterPro" id="IPR050068">
    <property type="entry name" value="MurA_subfamily"/>
</dbReference>
<evidence type="ECO:0000256" key="12">
    <source>
        <dbReference type="ARBA" id="ARBA00039754"/>
    </source>
</evidence>
<dbReference type="InterPro" id="IPR013792">
    <property type="entry name" value="RNA3'P_cycl/enolpyr_Trfase_a/b"/>
</dbReference>
<dbReference type="Proteomes" id="UP000799441">
    <property type="component" value="Unassembled WGS sequence"/>
</dbReference>
<evidence type="ECO:0000256" key="6">
    <source>
        <dbReference type="ARBA" id="ARBA00022960"/>
    </source>
</evidence>
<dbReference type="AlphaFoldDB" id="A0A9P4UUZ8"/>
<keyword evidence="5" id="KW-0808">Transferase</keyword>
<dbReference type="GO" id="GO:0008360">
    <property type="term" value="P:regulation of cell shape"/>
    <property type="evidence" value="ECO:0007669"/>
    <property type="project" value="UniProtKB-KW"/>
</dbReference>
<comment type="similarity">
    <text evidence="10">Belongs to the EPSP synthase family. MurA subfamily.</text>
</comment>
<dbReference type="InterPro" id="IPR001986">
    <property type="entry name" value="Enolpyruvate_Tfrase_dom"/>
</dbReference>
<evidence type="ECO:0000256" key="3">
    <source>
        <dbReference type="ARBA" id="ARBA00022490"/>
    </source>
</evidence>
<evidence type="ECO:0000256" key="13">
    <source>
        <dbReference type="ARBA" id="ARBA00042443"/>
    </source>
</evidence>
<evidence type="ECO:0000313" key="17">
    <source>
        <dbReference type="EMBL" id="KAF2726331.1"/>
    </source>
</evidence>
<dbReference type="Gene3D" id="3.65.10.10">
    <property type="entry name" value="Enolpyruvate transferase domain"/>
    <property type="match status" value="2"/>
</dbReference>
<dbReference type="PANTHER" id="PTHR43783:SF1">
    <property type="entry name" value="UDP-N-ACETYLGLUCOSAMINE 1-CARBOXYVINYLTRANSFERASE"/>
    <property type="match status" value="1"/>
</dbReference>
<dbReference type="InterPro" id="IPR036968">
    <property type="entry name" value="Enolpyruvate_Tfrase_sf"/>
</dbReference>
<keyword evidence="8" id="KW-0131">Cell cycle</keyword>
<dbReference type="GO" id="GO:0005737">
    <property type="term" value="C:cytoplasm"/>
    <property type="evidence" value="ECO:0007669"/>
    <property type="project" value="UniProtKB-SubCell"/>
</dbReference>
<keyword evidence="9" id="KW-0961">Cell wall biogenesis/degradation</keyword>
<evidence type="ECO:0000256" key="4">
    <source>
        <dbReference type="ARBA" id="ARBA00022618"/>
    </source>
</evidence>
<evidence type="ECO:0000256" key="10">
    <source>
        <dbReference type="ARBA" id="ARBA00038367"/>
    </source>
</evidence>
<sequence>MAPASPILEINGGHQLLGKVKLTGSKNGTLAVLCACTLTQAQVTLIGAPYITDVINLVIVLQSIGVSAVWKSENVLQIQRPAILNLAGLDVRKASQTRAVILLAACFAYEKNDFSLPLPGGCRLGLRSIEPHVDALQQLGLQVKFEDGGLRVRRCGRSASTVTLMESGDTVTENALLAAIVTHQGPVRIENASCNYMVQDLCLFLQSLGATIGGVGTSSLTITSPTSSTMGTVSHSLLEDPIEAFFFVALAAVTKSTLQINRVPTGFISLELRCLVKMGLSIESSASYLAANDFHELYDLKVSAVNLALLALDGKVHPNVFPYGVNVDNLPALASVAATSHGTTRFHDWMYESRVSCFSLFKNFGVHVDITDAHRAQVTGCQKLRAGDCDLPSALRPASMILLIALAAPGVSRLQEFEVLYRGYDRLLPRLEQLGAKVSINTTA</sequence>
<comment type="caution">
    <text evidence="17">The sequence shown here is derived from an EMBL/GenBank/DDBJ whole genome shotgun (WGS) entry which is preliminary data.</text>
</comment>
<keyword evidence="4" id="KW-0132">Cell division</keyword>
<comment type="pathway">
    <text evidence="2">Cell wall biogenesis; peptidoglycan biosynthesis.</text>
</comment>
<protein>
    <recommendedName>
        <fullName evidence="12">UDP-N-acetylglucosamine 1-carboxyvinyltransferase</fullName>
        <ecNumber evidence="11">2.5.1.7</ecNumber>
    </recommendedName>
    <alternativeName>
        <fullName evidence="13">Enoylpyruvate transferase</fullName>
    </alternativeName>
    <alternativeName>
        <fullName evidence="14">UDP-N-acetylglucosamine enolpyruvyl transferase</fullName>
    </alternativeName>
</protein>
<evidence type="ECO:0000256" key="5">
    <source>
        <dbReference type="ARBA" id="ARBA00022679"/>
    </source>
</evidence>
<dbReference type="GO" id="GO:0008760">
    <property type="term" value="F:UDP-N-acetylglucosamine 1-carboxyvinyltransferase activity"/>
    <property type="evidence" value="ECO:0007669"/>
    <property type="project" value="UniProtKB-EC"/>
</dbReference>
<keyword evidence="18" id="KW-1185">Reference proteome</keyword>
<evidence type="ECO:0000256" key="8">
    <source>
        <dbReference type="ARBA" id="ARBA00023306"/>
    </source>
</evidence>
<organism evidence="17 18">
    <name type="scientific">Polychaeton citri CBS 116435</name>
    <dbReference type="NCBI Taxonomy" id="1314669"/>
    <lineage>
        <taxon>Eukaryota</taxon>
        <taxon>Fungi</taxon>
        <taxon>Dikarya</taxon>
        <taxon>Ascomycota</taxon>
        <taxon>Pezizomycotina</taxon>
        <taxon>Dothideomycetes</taxon>
        <taxon>Dothideomycetidae</taxon>
        <taxon>Capnodiales</taxon>
        <taxon>Capnodiaceae</taxon>
        <taxon>Polychaeton</taxon>
    </lineage>
</organism>
<comment type="catalytic activity">
    <reaction evidence="15">
        <text>phosphoenolpyruvate + UDP-N-acetyl-alpha-D-glucosamine = UDP-N-acetyl-3-O-(1-carboxyvinyl)-alpha-D-glucosamine + phosphate</text>
        <dbReference type="Rhea" id="RHEA:18681"/>
        <dbReference type="ChEBI" id="CHEBI:43474"/>
        <dbReference type="ChEBI" id="CHEBI:57705"/>
        <dbReference type="ChEBI" id="CHEBI:58702"/>
        <dbReference type="ChEBI" id="CHEBI:68483"/>
        <dbReference type="EC" id="2.5.1.7"/>
    </reaction>
</comment>